<name>A0AAV5B4S4_9ACTN</name>
<dbReference type="EMBL" id="BQKC01000001">
    <property type="protein sequence ID" value="GJM56012.1"/>
    <property type="molecule type" value="Genomic_DNA"/>
</dbReference>
<dbReference type="Pfam" id="PF12671">
    <property type="entry name" value="Amidase_6"/>
    <property type="match status" value="1"/>
</dbReference>
<protein>
    <recommendedName>
        <fullName evidence="1">Putative amidase domain-containing protein</fullName>
    </recommendedName>
</protein>
<dbReference type="PANTHER" id="PTHR40032:SF1">
    <property type="entry name" value="EXPORTED PROTEIN"/>
    <property type="match status" value="1"/>
</dbReference>
<evidence type="ECO:0000313" key="3">
    <source>
        <dbReference type="Proteomes" id="UP001055025"/>
    </source>
</evidence>
<dbReference type="InterPro" id="IPR024301">
    <property type="entry name" value="Amidase_6"/>
</dbReference>
<dbReference type="AlphaFoldDB" id="A0AAV5B4S4"/>
<comment type="caution">
    <text evidence="2">The sequence shown here is derived from an EMBL/GenBank/DDBJ whole genome shotgun (WGS) entry which is preliminary data.</text>
</comment>
<evidence type="ECO:0000259" key="1">
    <source>
        <dbReference type="Pfam" id="PF12671"/>
    </source>
</evidence>
<dbReference type="PANTHER" id="PTHR40032">
    <property type="entry name" value="EXPORTED PROTEIN-RELATED"/>
    <property type="match status" value="1"/>
</dbReference>
<evidence type="ECO:0000313" key="2">
    <source>
        <dbReference type="EMBL" id="GJM56012.1"/>
    </source>
</evidence>
<dbReference type="Proteomes" id="UP001055025">
    <property type="component" value="Unassembled WGS sequence"/>
</dbReference>
<accession>A0AAV5B4S4</accession>
<feature type="domain" description="Putative amidase" evidence="1">
    <location>
        <begin position="115"/>
        <end position="252"/>
    </location>
</feature>
<gene>
    <name evidence="2" type="ORF">ATOP_16670</name>
</gene>
<proteinExistence type="predicted"/>
<reference evidence="2" key="1">
    <citation type="journal article" date="2022" name="Int. J. Syst. Evol. Microbiol.">
        <title>Granulimonas faecalis gen. nov., sp. nov., and Leptogranulimonas caecicola gen. nov., sp. nov., novel lactate-producing Atopobiaceae bacteria isolated from mouse intestines, and an emended description of the family Atopobiaceae.</title>
        <authorList>
            <person name="Morinaga K."/>
            <person name="Kusada H."/>
            <person name="Sakamoto S."/>
            <person name="Murakami T."/>
            <person name="Toyoda A."/>
            <person name="Mori H."/>
            <person name="Meng X.Y."/>
            <person name="Takashino M."/>
            <person name="Murotomi K."/>
            <person name="Tamaki H."/>
        </authorList>
    </citation>
    <scope>NUCLEOTIDE SEQUENCE</scope>
    <source>
        <strain evidence="2">OPF53</strain>
    </source>
</reference>
<dbReference type="RefSeq" id="WP_204407731.1">
    <property type="nucleotide sequence ID" value="NZ_BQKC01000001.1"/>
</dbReference>
<keyword evidence="3" id="KW-1185">Reference proteome</keyword>
<sequence>MDRFASDHAAFLQKCNDLGLPSLSAETAGVYIERVGDLNLSYQEESEVLSFLDILENPIENEAIKQGLQCIEIAQSVGDMASDEAEDAVSFLLPSPDPCLSESAIQPFNSGINLELARSYAAQFATTYNANYGYIGGADCTNFVSQILHHAGVSMDCKNSTASGWWWLGKTNKSNSWVNANTFKNYIGSGYTTRTWSSFVSNVRSGDIIGLDCGADGVVDHCGFVYTTDGTRLRIAQHSSGYLDWNRGWPNYNNSGRYYRIRR</sequence>
<organism evidence="2 3">
    <name type="scientific">Granulimonas faecalis</name>
    <dbReference type="NCBI Taxonomy" id="2894155"/>
    <lineage>
        <taxon>Bacteria</taxon>
        <taxon>Bacillati</taxon>
        <taxon>Actinomycetota</taxon>
        <taxon>Coriobacteriia</taxon>
        <taxon>Coriobacteriales</taxon>
        <taxon>Kribbibacteriaceae</taxon>
        <taxon>Granulimonas</taxon>
    </lineage>
</organism>